<dbReference type="CDD" id="cd12105">
    <property type="entry name" value="HmuY"/>
    <property type="match status" value="1"/>
</dbReference>
<dbReference type="Pfam" id="PF14064">
    <property type="entry name" value="HmuY"/>
    <property type="match status" value="1"/>
</dbReference>
<reference evidence="1" key="1">
    <citation type="submission" date="2013-03" db="EMBL/GenBank/DDBJ databases">
        <authorList>
            <person name="Harkins D.M."/>
            <person name="Durkin A.S."/>
            <person name="Brinkac L.M."/>
            <person name="Haft D.H."/>
            <person name="Selengut J.D."/>
            <person name="Sanka R."/>
            <person name="DePew J."/>
            <person name="Purushe J."/>
            <person name="Hartskeerl R.A."/>
            <person name="Ahmed A."/>
            <person name="van der Linden H."/>
            <person name="Goris M.G.A."/>
            <person name="Vinetz J.M."/>
            <person name="Sutton G.G."/>
            <person name="Nierman W.C."/>
            <person name="Fouts D.E."/>
        </authorList>
    </citation>
    <scope>NUCLEOTIDE SEQUENCE [LARGE SCALE GENOMIC DNA]</scope>
    <source>
        <strain evidence="1">LT 11-33</strain>
    </source>
</reference>
<evidence type="ECO:0000313" key="1">
    <source>
        <dbReference type="EMBL" id="EMY60629.1"/>
    </source>
</evidence>
<dbReference type="AlphaFoldDB" id="N1VLN6"/>
<dbReference type="Proteomes" id="UP000012371">
    <property type="component" value="Unassembled WGS sequence"/>
</dbReference>
<protein>
    <submittedName>
        <fullName evidence="1">HmuY protein</fullName>
    </submittedName>
</protein>
<dbReference type="RefSeq" id="WP_002974838.1">
    <property type="nucleotide sequence ID" value="NZ_AOGW02000013.1"/>
</dbReference>
<name>N1VLN6_9LEPT</name>
<dbReference type="EMBL" id="AOGW02000013">
    <property type="protein sequence ID" value="EMY60629.1"/>
    <property type="molecule type" value="Genomic_DNA"/>
</dbReference>
<sequence length="201" mass="20612">MKPKAEDDSAALLFLLTGGNANNLPCTATANAVSTTGSYTTTVNASSACAWIHVSLKSNGVAVDSSAQWDIAFKRYNVATNSGTSGSGSGGACDSGSTNFAATYNGSECTAVVDVKLSSAGGGPVSASSESINPVLAAPLDLSPMPPGYGAWYTYSNTILTAKTNVYIVTGSDGSKYALQMLDYYNAAGTSGYPKFQWKKF</sequence>
<dbReference type="STRING" id="1257025.LEP1GSC203_0017"/>
<comment type="caution">
    <text evidence="1">The sequence shown here is derived from an EMBL/GenBank/DDBJ whole genome shotgun (WGS) entry which is preliminary data.</text>
</comment>
<proteinExistence type="predicted"/>
<organism evidence="1 2">
    <name type="scientific">Leptospira terpstrae serovar Hualin str. LT 11-33 = ATCC 700639</name>
    <dbReference type="NCBI Taxonomy" id="1257025"/>
    <lineage>
        <taxon>Bacteria</taxon>
        <taxon>Pseudomonadati</taxon>
        <taxon>Spirochaetota</taxon>
        <taxon>Spirochaetia</taxon>
        <taxon>Leptospirales</taxon>
        <taxon>Leptospiraceae</taxon>
        <taxon>Leptospira</taxon>
    </lineage>
</organism>
<dbReference type="InterPro" id="IPR025921">
    <property type="entry name" value="HmuY"/>
</dbReference>
<gene>
    <name evidence="1" type="ORF">LEP1GSC203_0017</name>
</gene>
<accession>N1VLN6</accession>
<evidence type="ECO:0000313" key="2">
    <source>
        <dbReference type="Proteomes" id="UP000012371"/>
    </source>
</evidence>
<keyword evidence="2" id="KW-1185">Reference proteome</keyword>